<reference evidence="1 2" key="1">
    <citation type="submission" date="2019-03" db="EMBL/GenBank/DDBJ databases">
        <title>Draft genome sequence of Xylaria hypoxylon DSM 108379, a ubiquitous saprotrophic-parasitic fungi on hardwood.</title>
        <authorList>
            <person name="Buettner E."/>
            <person name="Leonhardt S."/>
            <person name="Gebauer A.M."/>
            <person name="Liers C."/>
            <person name="Hofrichter M."/>
            <person name="Kellner H."/>
        </authorList>
    </citation>
    <scope>NUCLEOTIDE SEQUENCE [LARGE SCALE GENOMIC DNA]</scope>
    <source>
        <strain evidence="1 2">DSM 108379</strain>
    </source>
</reference>
<feature type="non-terminal residue" evidence="1">
    <location>
        <position position="1"/>
    </location>
</feature>
<comment type="caution">
    <text evidence="1">The sequence shown here is derived from an EMBL/GenBank/DDBJ whole genome shotgun (WGS) entry which is preliminary data.</text>
</comment>
<evidence type="ECO:0000313" key="1">
    <source>
        <dbReference type="EMBL" id="TGJ81005.1"/>
    </source>
</evidence>
<dbReference type="OrthoDB" id="1728974at2759"/>
<organism evidence="1 2">
    <name type="scientific">Xylaria hypoxylon</name>
    <dbReference type="NCBI Taxonomy" id="37992"/>
    <lineage>
        <taxon>Eukaryota</taxon>
        <taxon>Fungi</taxon>
        <taxon>Dikarya</taxon>
        <taxon>Ascomycota</taxon>
        <taxon>Pezizomycotina</taxon>
        <taxon>Sordariomycetes</taxon>
        <taxon>Xylariomycetidae</taxon>
        <taxon>Xylariales</taxon>
        <taxon>Xylariaceae</taxon>
        <taxon>Xylaria</taxon>
    </lineage>
</organism>
<evidence type="ECO:0000313" key="2">
    <source>
        <dbReference type="Proteomes" id="UP000297716"/>
    </source>
</evidence>
<accession>A0A4Z0YP99</accession>
<name>A0A4Z0YP99_9PEZI</name>
<dbReference type="AlphaFoldDB" id="A0A4Z0YP99"/>
<gene>
    <name evidence="1" type="ORF">E0Z10_g7748</name>
</gene>
<sequence length="73" mass="8240">CALGGAYKALWACERGDGDKQQSFDELIGARWKEEGNVQKVDDGYREKEYKMYGDVLGAFEEMESRVLSVAKN</sequence>
<protein>
    <submittedName>
        <fullName evidence="1">Uncharacterized protein</fullName>
    </submittedName>
</protein>
<dbReference type="EMBL" id="SKBN01000190">
    <property type="protein sequence ID" value="TGJ81005.1"/>
    <property type="molecule type" value="Genomic_DNA"/>
</dbReference>
<proteinExistence type="predicted"/>
<dbReference type="STRING" id="37992.A0A4Z0YP99"/>
<keyword evidence="2" id="KW-1185">Reference proteome</keyword>
<dbReference type="Proteomes" id="UP000297716">
    <property type="component" value="Unassembled WGS sequence"/>
</dbReference>